<feature type="transmembrane region" description="Helical" evidence="1">
    <location>
        <begin position="12"/>
        <end position="32"/>
    </location>
</feature>
<proteinExistence type="predicted"/>
<dbReference type="RefSeq" id="XP_005792331.1">
    <property type="nucleotide sequence ID" value="XM_005792274.1"/>
</dbReference>
<evidence type="ECO:0000256" key="1">
    <source>
        <dbReference type="SAM" id="Phobius"/>
    </source>
</evidence>
<feature type="transmembrane region" description="Helical" evidence="1">
    <location>
        <begin position="137"/>
        <end position="157"/>
    </location>
</feature>
<dbReference type="PaxDb" id="2903-EOD39902"/>
<feature type="transmembrane region" description="Helical" evidence="1">
    <location>
        <begin position="178"/>
        <end position="203"/>
    </location>
</feature>
<reference evidence="2" key="2">
    <citation type="submission" date="2024-10" db="UniProtKB">
        <authorList>
            <consortium name="EnsemblProtists"/>
        </authorList>
    </citation>
    <scope>IDENTIFICATION</scope>
</reference>
<feature type="transmembrane region" description="Helical" evidence="1">
    <location>
        <begin position="52"/>
        <end position="73"/>
    </location>
</feature>
<keyword evidence="3" id="KW-1185">Reference proteome</keyword>
<accession>A0A0D3KVW7</accession>
<feature type="transmembrane region" description="Helical" evidence="1">
    <location>
        <begin position="113"/>
        <end position="131"/>
    </location>
</feature>
<organism evidence="2 3">
    <name type="scientific">Emiliania huxleyi (strain CCMP1516)</name>
    <dbReference type="NCBI Taxonomy" id="280463"/>
    <lineage>
        <taxon>Eukaryota</taxon>
        <taxon>Haptista</taxon>
        <taxon>Haptophyta</taxon>
        <taxon>Prymnesiophyceae</taxon>
        <taxon>Isochrysidales</taxon>
        <taxon>Noelaerhabdaceae</taxon>
        <taxon>Emiliania</taxon>
    </lineage>
</organism>
<keyword evidence="1" id="KW-0812">Transmembrane</keyword>
<dbReference type="EnsemblProtists" id="EOD39902">
    <property type="protein sequence ID" value="EOD39902"/>
    <property type="gene ID" value="EMIHUDRAFT_372908"/>
</dbReference>
<evidence type="ECO:0000313" key="3">
    <source>
        <dbReference type="Proteomes" id="UP000013827"/>
    </source>
</evidence>
<dbReference type="HOGENOM" id="CLU_1122540_0_0_1"/>
<reference evidence="3" key="1">
    <citation type="journal article" date="2013" name="Nature">
        <title>Pan genome of the phytoplankton Emiliania underpins its global distribution.</title>
        <authorList>
            <person name="Read B.A."/>
            <person name="Kegel J."/>
            <person name="Klute M.J."/>
            <person name="Kuo A."/>
            <person name="Lefebvre S.C."/>
            <person name="Maumus F."/>
            <person name="Mayer C."/>
            <person name="Miller J."/>
            <person name="Monier A."/>
            <person name="Salamov A."/>
            <person name="Young J."/>
            <person name="Aguilar M."/>
            <person name="Claverie J.M."/>
            <person name="Frickenhaus S."/>
            <person name="Gonzalez K."/>
            <person name="Herman E.K."/>
            <person name="Lin Y.C."/>
            <person name="Napier J."/>
            <person name="Ogata H."/>
            <person name="Sarno A.F."/>
            <person name="Shmutz J."/>
            <person name="Schroeder D."/>
            <person name="de Vargas C."/>
            <person name="Verret F."/>
            <person name="von Dassow P."/>
            <person name="Valentin K."/>
            <person name="Van de Peer Y."/>
            <person name="Wheeler G."/>
            <person name="Dacks J.B."/>
            <person name="Delwiche C.F."/>
            <person name="Dyhrman S.T."/>
            <person name="Glockner G."/>
            <person name="John U."/>
            <person name="Richards T."/>
            <person name="Worden A.Z."/>
            <person name="Zhang X."/>
            <person name="Grigoriev I.V."/>
            <person name="Allen A.E."/>
            <person name="Bidle K."/>
            <person name="Borodovsky M."/>
            <person name="Bowler C."/>
            <person name="Brownlee C."/>
            <person name="Cock J.M."/>
            <person name="Elias M."/>
            <person name="Gladyshev V.N."/>
            <person name="Groth M."/>
            <person name="Guda C."/>
            <person name="Hadaegh A."/>
            <person name="Iglesias-Rodriguez M.D."/>
            <person name="Jenkins J."/>
            <person name="Jones B.M."/>
            <person name="Lawson T."/>
            <person name="Leese F."/>
            <person name="Lindquist E."/>
            <person name="Lobanov A."/>
            <person name="Lomsadze A."/>
            <person name="Malik S.B."/>
            <person name="Marsh M.E."/>
            <person name="Mackinder L."/>
            <person name="Mock T."/>
            <person name="Mueller-Roeber B."/>
            <person name="Pagarete A."/>
            <person name="Parker M."/>
            <person name="Probert I."/>
            <person name="Quesneville H."/>
            <person name="Raines C."/>
            <person name="Rensing S.A."/>
            <person name="Riano-Pachon D.M."/>
            <person name="Richier S."/>
            <person name="Rokitta S."/>
            <person name="Shiraiwa Y."/>
            <person name="Soanes D.M."/>
            <person name="van der Giezen M."/>
            <person name="Wahlund T.M."/>
            <person name="Williams B."/>
            <person name="Wilson W."/>
            <person name="Wolfe G."/>
            <person name="Wurch L.L."/>
        </authorList>
    </citation>
    <scope>NUCLEOTIDE SEQUENCE</scope>
</reference>
<keyword evidence="1" id="KW-0472">Membrane</keyword>
<sequence>MAKKRSRESYPAAIFLTTLPSLAILTAMLVSFSTQVPMDHWLVDPLSVRLALSQNFISAWIVAAPIPFTAALIEAMYSASKTASETPAEKWSTREGLDDARARARTTSTAEKLILPTGCLAVVALILTYYFPTFDWVSTKVWFCLLVTLLVTVVLLMHTAFRSLREGLVCRERGNALAYFYARAPTLLATIALQCSVFAFVFWEDLYILPVTPVGYLENFDACIDLGSNYTAENCHLAVDLAAAGIWT</sequence>
<evidence type="ECO:0000313" key="2">
    <source>
        <dbReference type="EnsemblProtists" id="EOD39902"/>
    </source>
</evidence>
<dbReference type="GeneID" id="17285173"/>
<protein>
    <submittedName>
        <fullName evidence="2">Uncharacterized protein</fullName>
    </submittedName>
</protein>
<dbReference type="KEGG" id="ehx:EMIHUDRAFT_372908"/>
<keyword evidence="1" id="KW-1133">Transmembrane helix</keyword>
<dbReference type="Proteomes" id="UP000013827">
    <property type="component" value="Unassembled WGS sequence"/>
</dbReference>
<dbReference type="AlphaFoldDB" id="A0A0D3KVW7"/>
<name>A0A0D3KVW7_EMIH1</name>